<dbReference type="RefSeq" id="WP_201277341.1">
    <property type="nucleotide sequence ID" value="NZ_JTHE03000037.1"/>
</dbReference>
<evidence type="ECO:0000256" key="1">
    <source>
        <dbReference type="SAM" id="MobiDB-lite"/>
    </source>
</evidence>
<feature type="signal peptide" evidence="2">
    <location>
        <begin position="1"/>
        <end position="23"/>
    </location>
</feature>
<organism evidence="3 4">
    <name type="scientific">Lyngbya confervoides BDU141951</name>
    <dbReference type="NCBI Taxonomy" id="1574623"/>
    <lineage>
        <taxon>Bacteria</taxon>
        <taxon>Bacillati</taxon>
        <taxon>Cyanobacteriota</taxon>
        <taxon>Cyanophyceae</taxon>
        <taxon>Oscillatoriophycideae</taxon>
        <taxon>Oscillatoriales</taxon>
        <taxon>Microcoleaceae</taxon>
        <taxon>Lyngbya</taxon>
    </lineage>
</organism>
<reference evidence="3 4" key="1">
    <citation type="journal article" date="2015" name="Genome Announc.">
        <title>Draft Genome Sequence of Filamentous Marine Cyanobacterium Lyngbya confervoides Strain BDU141951.</title>
        <authorList>
            <person name="Chandrababunaidu M.M."/>
            <person name="Sen D."/>
            <person name="Tripathy S."/>
        </authorList>
    </citation>
    <scope>NUCLEOTIDE SEQUENCE [LARGE SCALE GENOMIC DNA]</scope>
    <source>
        <strain evidence="3 4">BDU141951</strain>
    </source>
</reference>
<feature type="compositionally biased region" description="Low complexity" evidence="1">
    <location>
        <begin position="188"/>
        <end position="198"/>
    </location>
</feature>
<evidence type="ECO:0000256" key="2">
    <source>
        <dbReference type="SAM" id="SignalP"/>
    </source>
</evidence>
<proteinExistence type="predicted"/>
<evidence type="ECO:0000313" key="4">
    <source>
        <dbReference type="Proteomes" id="UP000031561"/>
    </source>
</evidence>
<feature type="region of interest" description="Disordered" evidence="1">
    <location>
        <begin position="166"/>
        <end position="260"/>
    </location>
</feature>
<accession>A0ABD4T169</accession>
<feature type="compositionally biased region" description="Pro residues" evidence="1">
    <location>
        <begin position="216"/>
        <end position="231"/>
    </location>
</feature>
<name>A0ABD4T169_9CYAN</name>
<keyword evidence="2" id="KW-0732">Signal</keyword>
<protein>
    <submittedName>
        <fullName evidence="3">Uncharacterized protein</fullName>
    </submittedName>
</protein>
<dbReference type="Proteomes" id="UP000031561">
    <property type="component" value="Unassembled WGS sequence"/>
</dbReference>
<feature type="chain" id="PRO_5044854507" evidence="2">
    <location>
        <begin position="24"/>
        <end position="260"/>
    </location>
</feature>
<sequence>MNIRIAIPTALGICSLVAYGANAQTTNNISAPNNAQSTANPVVDLNQNGALVNTQVNNNPLGRSVVGNGVADCSSSGIALSVFGNGVGPFDTGSIGGAFTYTQSFGMETCQNYAKSQLAKSNLETCLMIISNYSKISKAGIQISYQDLQRVAGVNCPRVVLPATSLPENQSYAPGPEDPAAYPPPGPSNAGSAAYSAPQYGAPQYGAPPQSQLPVAYPPATPGYAPQPPLQPQSTGYSGGGPQAQQQRQSDPVYHSRSQR</sequence>
<evidence type="ECO:0000313" key="3">
    <source>
        <dbReference type="EMBL" id="MCM1982327.1"/>
    </source>
</evidence>
<dbReference type="EMBL" id="JTHE03000037">
    <property type="protein sequence ID" value="MCM1982327.1"/>
    <property type="molecule type" value="Genomic_DNA"/>
</dbReference>
<gene>
    <name evidence="3" type="ORF">QQ91_0005730</name>
</gene>
<dbReference type="AlphaFoldDB" id="A0ABD4T169"/>
<keyword evidence="4" id="KW-1185">Reference proteome</keyword>
<comment type="caution">
    <text evidence="3">The sequence shown here is derived from an EMBL/GenBank/DDBJ whole genome shotgun (WGS) entry which is preliminary data.</text>
</comment>